<comment type="caution">
    <text evidence="11">The sequence shown here is derived from an EMBL/GenBank/DDBJ whole genome shotgun (WGS) entry which is preliminary data.</text>
</comment>
<dbReference type="GO" id="GO:0016592">
    <property type="term" value="C:mediator complex"/>
    <property type="evidence" value="ECO:0007669"/>
    <property type="project" value="InterPro"/>
</dbReference>
<evidence type="ECO:0000313" key="11">
    <source>
        <dbReference type="EMBL" id="KAI6660854.1"/>
    </source>
</evidence>
<feature type="compositionally biased region" description="Polar residues" evidence="10">
    <location>
        <begin position="211"/>
        <end position="232"/>
    </location>
</feature>
<dbReference type="PANTHER" id="PTHR13208:SF2">
    <property type="entry name" value="MEDIATOR OF RNA POLYMERASE II TRANSCRIPTION SUBUNIT 4"/>
    <property type="match status" value="1"/>
</dbReference>
<gene>
    <name evidence="8" type="primary">MED4</name>
    <name evidence="11" type="ORF">LOD99_13578</name>
</gene>
<dbReference type="InterPro" id="IPR019258">
    <property type="entry name" value="Mediator_Med4"/>
</dbReference>
<evidence type="ECO:0000256" key="10">
    <source>
        <dbReference type="SAM" id="MobiDB-lite"/>
    </source>
</evidence>
<keyword evidence="9" id="KW-0175">Coiled coil</keyword>
<dbReference type="GO" id="GO:0003712">
    <property type="term" value="F:transcription coregulator activity"/>
    <property type="evidence" value="ECO:0007669"/>
    <property type="project" value="InterPro"/>
</dbReference>
<evidence type="ECO:0000256" key="4">
    <source>
        <dbReference type="ARBA" id="ARBA00023015"/>
    </source>
</evidence>
<evidence type="ECO:0000256" key="2">
    <source>
        <dbReference type="ARBA" id="ARBA00009626"/>
    </source>
</evidence>
<name>A0AAV7KI83_9METZ</name>
<proteinExistence type="inferred from homology"/>
<keyword evidence="6 8" id="KW-0539">Nucleus</keyword>
<keyword evidence="5 8" id="KW-0804">Transcription</keyword>
<dbReference type="Pfam" id="PF10018">
    <property type="entry name" value="Med4"/>
    <property type="match status" value="1"/>
</dbReference>
<feature type="region of interest" description="Disordered" evidence="10">
    <location>
        <begin position="211"/>
        <end position="252"/>
    </location>
</feature>
<keyword evidence="12" id="KW-1185">Reference proteome</keyword>
<comment type="subcellular location">
    <subcellularLocation>
        <location evidence="1 8">Nucleus</location>
    </subcellularLocation>
</comment>
<evidence type="ECO:0000256" key="3">
    <source>
        <dbReference type="ARBA" id="ARBA00020629"/>
    </source>
</evidence>
<keyword evidence="8" id="KW-0010">Activator</keyword>
<evidence type="ECO:0000256" key="5">
    <source>
        <dbReference type="ARBA" id="ARBA00023163"/>
    </source>
</evidence>
<evidence type="ECO:0000313" key="12">
    <source>
        <dbReference type="Proteomes" id="UP001165289"/>
    </source>
</evidence>
<comment type="subunit">
    <text evidence="8">Component of the Mediator complex.</text>
</comment>
<evidence type="ECO:0000256" key="7">
    <source>
        <dbReference type="ARBA" id="ARBA00031257"/>
    </source>
</evidence>
<dbReference type="GO" id="GO:0070847">
    <property type="term" value="C:core mediator complex"/>
    <property type="evidence" value="ECO:0007669"/>
    <property type="project" value="TreeGrafter"/>
</dbReference>
<evidence type="ECO:0000256" key="9">
    <source>
        <dbReference type="SAM" id="Coils"/>
    </source>
</evidence>
<dbReference type="EMBL" id="JAKMXF010000022">
    <property type="protein sequence ID" value="KAI6660854.1"/>
    <property type="molecule type" value="Genomic_DNA"/>
</dbReference>
<reference evidence="11 12" key="1">
    <citation type="journal article" date="2023" name="BMC Biol.">
        <title>The compact genome of the sponge Oopsacas minuta (Hexactinellida) is lacking key metazoan core genes.</title>
        <authorList>
            <person name="Santini S."/>
            <person name="Schenkelaars Q."/>
            <person name="Jourda C."/>
            <person name="Duchesne M."/>
            <person name="Belahbib H."/>
            <person name="Rocher C."/>
            <person name="Selva M."/>
            <person name="Riesgo A."/>
            <person name="Vervoort M."/>
            <person name="Leys S.P."/>
            <person name="Kodjabachian L."/>
            <person name="Le Bivic A."/>
            <person name="Borchiellini C."/>
            <person name="Claverie J.M."/>
            <person name="Renard E."/>
        </authorList>
    </citation>
    <scope>NUCLEOTIDE SEQUENCE [LARGE SCALE GENOMIC DNA]</scope>
    <source>
        <strain evidence="11">SPO-2</strain>
    </source>
</reference>
<feature type="coiled-coil region" evidence="9">
    <location>
        <begin position="93"/>
        <end position="141"/>
    </location>
</feature>
<sequence>MNISQQKLNFDQPVKKILLDNLRDFAALVTSLFDMINDPTKTSVISSQITDLTSSQEPDSSLKELISHLIEKERDIHQILDVACNQHKSFLELQSLRQELLSLTQQIHNIQKSLIDSESLLEQAIKDAEVLLEQYEDSKKSKIDTEDIVKYAHKISLGGVLGSPLAWAGPEFPERPYPTDPIMRAGALGRLSNLPPVETPLQVADNTTVRQSNSVFGTQPSTLSQNTFSSSRNDIEEMSEDTSSSSNSDESS</sequence>
<evidence type="ECO:0000256" key="8">
    <source>
        <dbReference type="RuleBase" id="RU364141"/>
    </source>
</evidence>
<organism evidence="11 12">
    <name type="scientific">Oopsacas minuta</name>
    <dbReference type="NCBI Taxonomy" id="111878"/>
    <lineage>
        <taxon>Eukaryota</taxon>
        <taxon>Metazoa</taxon>
        <taxon>Porifera</taxon>
        <taxon>Hexactinellida</taxon>
        <taxon>Hexasterophora</taxon>
        <taxon>Lyssacinosida</taxon>
        <taxon>Leucopsacidae</taxon>
        <taxon>Oopsacas</taxon>
    </lineage>
</organism>
<comment type="similarity">
    <text evidence="2 8">Belongs to the Mediator complex subunit 4 family.</text>
</comment>
<accession>A0AAV7KI83</accession>
<dbReference type="PANTHER" id="PTHR13208">
    <property type="entry name" value="MEDIATOR OF RNA POLYMERASE II TRANSCRIPTION SUBUNIT 4"/>
    <property type="match status" value="1"/>
</dbReference>
<protein>
    <recommendedName>
        <fullName evidence="3 8">Mediator of RNA polymerase II transcription subunit 4</fullName>
    </recommendedName>
    <alternativeName>
        <fullName evidence="7 8">Mediator complex subunit 4</fullName>
    </alternativeName>
</protein>
<feature type="compositionally biased region" description="Low complexity" evidence="10">
    <location>
        <begin position="241"/>
        <end position="252"/>
    </location>
</feature>
<dbReference type="Proteomes" id="UP001165289">
    <property type="component" value="Unassembled WGS sequence"/>
</dbReference>
<keyword evidence="4 8" id="KW-0805">Transcription regulation</keyword>
<comment type="function">
    <text evidence="8">Component of the Mediator complex, a coactivator involved in the regulated transcription of nearly all RNA polymerase II-dependent genes. Mediator functions as a bridge to convey information from gene-specific regulatory proteins to the basal RNA polymerase II transcription machinery. Mediator is recruited to promoters by direct interactions with regulatory proteins and serves as a scaffold for the assembly of a functional preinitiation complex with RNA polymerase II and the general transcription factors.</text>
</comment>
<evidence type="ECO:0000256" key="1">
    <source>
        <dbReference type="ARBA" id="ARBA00004123"/>
    </source>
</evidence>
<dbReference type="GO" id="GO:0006357">
    <property type="term" value="P:regulation of transcription by RNA polymerase II"/>
    <property type="evidence" value="ECO:0007669"/>
    <property type="project" value="InterPro"/>
</dbReference>
<dbReference type="AlphaFoldDB" id="A0AAV7KI83"/>
<evidence type="ECO:0000256" key="6">
    <source>
        <dbReference type="ARBA" id="ARBA00023242"/>
    </source>
</evidence>